<keyword evidence="6" id="KW-0723">Serine/threonine-protein kinase</keyword>
<dbReference type="GO" id="GO:0031032">
    <property type="term" value="P:actomyosin structure organization"/>
    <property type="evidence" value="ECO:0007669"/>
    <property type="project" value="TreeGrafter"/>
</dbReference>
<dbReference type="Pfam" id="PF00069">
    <property type="entry name" value="Pkinase"/>
    <property type="match status" value="1"/>
</dbReference>
<dbReference type="CDD" id="cd00132">
    <property type="entry name" value="CRIB"/>
    <property type="match status" value="1"/>
</dbReference>
<dbReference type="InterPro" id="IPR011009">
    <property type="entry name" value="Kinase-like_dom_sf"/>
</dbReference>
<accession>A0A8C4RC54</accession>
<dbReference type="InterPro" id="IPR011993">
    <property type="entry name" value="PH-like_dom_sf"/>
</dbReference>
<dbReference type="PROSITE" id="PS50081">
    <property type="entry name" value="ZF_DAG_PE_2"/>
    <property type="match status" value="1"/>
</dbReference>
<evidence type="ECO:0000259" key="25">
    <source>
        <dbReference type="PROSITE" id="PS51285"/>
    </source>
</evidence>
<dbReference type="Gene3D" id="3.30.200.20">
    <property type="entry name" value="Phosphorylase Kinase, domain 1"/>
    <property type="match status" value="2"/>
</dbReference>
<dbReference type="InterPro" id="IPR057529">
    <property type="entry name" value="MRCK/ROCK_PH"/>
</dbReference>
<evidence type="ECO:0000313" key="27">
    <source>
        <dbReference type="Proteomes" id="UP000694388"/>
    </source>
</evidence>
<dbReference type="InterPro" id="IPR000961">
    <property type="entry name" value="AGC-kinase_C"/>
</dbReference>
<dbReference type="PROSITE" id="PS00479">
    <property type="entry name" value="ZF_DAG_PE_1"/>
    <property type="match status" value="1"/>
</dbReference>
<feature type="domain" description="CNH" evidence="24">
    <location>
        <begin position="1001"/>
        <end position="1273"/>
    </location>
</feature>
<dbReference type="SMART" id="SM00233">
    <property type="entry name" value="PH"/>
    <property type="match status" value="1"/>
</dbReference>
<dbReference type="GeneTree" id="ENSGT01030000234517"/>
<dbReference type="SUPFAM" id="SSF56112">
    <property type="entry name" value="Protein kinase-like (PK-like)"/>
    <property type="match status" value="1"/>
</dbReference>
<evidence type="ECO:0000256" key="8">
    <source>
        <dbReference type="ARBA" id="ARBA00022679"/>
    </source>
</evidence>
<dbReference type="FunFam" id="1.10.510.10:FF:000014">
    <property type="entry name" value="Non-specific serine/threonine protein kinase"/>
    <property type="match status" value="1"/>
</dbReference>
<dbReference type="Gene3D" id="2.30.29.30">
    <property type="entry name" value="Pleckstrin-homology domain (PH domain)/Phosphotyrosine-binding domain (PTB)"/>
    <property type="match status" value="1"/>
</dbReference>
<dbReference type="FunFam" id="3.30.60.20:FF:000005">
    <property type="entry name" value="Non-specific serine/threonine protein kinase"/>
    <property type="match status" value="1"/>
</dbReference>
<dbReference type="Gene3D" id="1.20.5.340">
    <property type="match status" value="1"/>
</dbReference>
<dbReference type="Gene3D" id="3.30.60.20">
    <property type="match status" value="1"/>
</dbReference>
<evidence type="ECO:0000256" key="5">
    <source>
        <dbReference type="ARBA" id="ARBA00022490"/>
    </source>
</evidence>
<evidence type="ECO:0000256" key="6">
    <source>
        <dbReference type="ARBA" id="ARBA00022527"/>
    </source>
</evidence>
<evidence type="ECO:0000259" key="22">
    <source>
        <dbReference type="PROSITE" id="PS50081"/>
    </source>
</evidence>
<evidence type="ECO:0000256" key="9">
    <source>
        <dbReference type="ARBA" id="ARBA00022723"/>
    </source>
</evidence>
<evidence type="ECO:0000259" key="20">
    <source>
        <dbReference type="PROSITE" id="PS50003"/>
    </source>
</evidence>
<dbReference type="CDD" id="cd01243">
    <property type="entry name" value="PH_MRCK"/>
    <property type="match status" value="1"/>
</dbReference>
<dbReference type="SUPFAM" id="SSF50729">
    <property type="entry name" value="PH domain-like"/>
    <property type="match status" value="1"/>
</dbReference>
<keyword evidence="11" id="KW-0863">Zinc-finger</keyword>
<feature type="coiled-coil region" evidence="18">
    <location>
        <begin position="482"/>
        <end position="653"/>
    </location>
</feature>
<keyword evidence="27" id="KW-1185">Reference proteome</keyword>
<dbReference type="GO" id="GO:0005856">
    <property type="term" value="C:cytoskeleton"/>
    <property type="evidence" value="ECO:0007669"/>
    <property type="project" value="TreeGrafter"/>
</dbReference>
<keyword evidence="15 18" id="KW-0175">Coiled coil</keyword>
<dbReference type="InterPro" id="IPR050839">
    <property type="entry name" value="Rho-assoc_Ser/Thr_Kinase"/>
</dbReference>
<dbReference type="InterPro" id="IPR002219">
    <property type="entry name" value="PKC_DAG/PE"/>
</dbReference>
<evidence type="ECO:0000256" key="7">
    <source>
        <dbReference type="ARBA" id="ARBA00022553"/>
    </source>
</evidence>
<evidence type="ECO:0000256" key="15">
    <source>
        <dbReference type="ARBA" id="ARBA00023054"/>
    </source>
</evidence>
<dbReference type="InterPro" id="IPR017892">
    <property type="entry name" value="Pkinase_C"/>
</dbReference>
<feature type="domain" description="CRIB" evidence="23">
    <location>
        <begin position="1344"/>
        <end position="1357"/>
    </location>
</feature>
<dbReference type="PROSITE" id="PS51285">
    <property type="entry name" value="AGC_KINASE_CTER"/>
    <property type="match status" value="1"/>
</dbReference>
<organism evidence="26 27">
    <name type="scientific">Eptatretus burgeri</name>
    <name type="common">Inshore hagfish</name>
    <dbReference type="NCBI Taxonomy" id="7764"/>
    <lineage>
        <taxon>Eukaryota</taxon>
        <taxon>Metazoa</taxon>
        <taxon>Chordata</taxon>
        <taxon>Craniata</taxon>
        <taxon>Vertebrata</taxon>
        <taxon>Cyclostomata</taxon>
        <taxon>Myxini</taxon>
        <taxon>Myxiniformes</taxon>
        <taxon>Myxinidae</taxon>
        <taxon>Eptatretinae</taxon>
        <taxon>Eptatretus</taxon>
    </lineage>
</organism>
<dbReference type="SMART" id="SM00036">
    <property type="entry name" value="CNH"/>
    <property type="match status" value="1"/>
</dbReference>
<dbReference type="Pfam" id="PF00433">
    <property type="entry name" value="Pkinase_C"/>
    <property type="match status" value="1"/>
</dbReference>
<dbReference type="SUPFAM" id="SSF57889">
    <property type="entry name" value="Cysteine-rich domain"/>
    <property type="match status" value="1"/>
</dbReference>
<reference evidence="26" key="1">
    <citation type="submission" date="2025-08" db="UniProtKB">
        <authorList>
            <consortium name="Ensembl"/>
        </authorList>
    </citation>
    <scope>IDENTIFICATION</scope>
</reference>
<evidence type="ECO:0000256" key="19">
    <source>
        <dbReference type="SAM" id="MobiDB-lite"/>
    </source>
</evidence>
<evidence type="ECO:0000256" key="16">
    <source>
        <dbReference type="ARBA" id="ARBA00047899"/>
    </source>
</evidence>
<evidence type="ECO:0000259" key="23">
    <source>
        <dbReference type="PROSITE" id="PS50108"/>
    </source>
</evidence>
<dbReference type="PANTHER" id="PTHR22988">
    <property type="entry name" value="MYOTONIC DYSTROPHY S/T KINASE-RELATED"/>
    <property type="match status" value="1"/>
</dbReference>
<dbReference type="OMA" id="MDILGER"/>
<evidence type="ECO:0000256" key="18">
    <source>
        <dbReference type="SAM" id="Coils"/>
    </source>
</evidence>
<keyword evidence="5" id="KW-0963">Cytoplasm</keyword>
<dbReference type="EC" id="2.7.11.1" evidence="4"/>
<dbReference type="GO" id="GO:0005737">
    <property type="term" value="C:cytoplasm"/>
    <property type="evidence" value="ECO:0007669"/>
    <property type="project" value="UniProtKB-SubCell"/>
</dbReference>
<keyword evidence="12" id="KW-0418">Kinase</keyword>
<dbReference type="CDD" id="cd05597">
    <property type="entry name" value="STKc_DMPK_like"/>
    <property type="match status" value="1"/>
</dbReference>
<feature type="coiled-coil region" evidence="18">
    <location>
        <begin position="740"/>
        <end position="774"/>
    </location>
</feature>
<feature type="domain" description="Phorbol-ester/DAG-type" evidence="22">
    <location>
        <begin position="787"/>
        <end position="837"/>
    </location>
</feature>
<evidence type="ECO:0000256" key="10">
    <source>
        <dbReference type="ARBA" id="ARBA00022741"/>
    </source>
</evidence>
<keyword evidence="7" id="KW-0597">Phosphoprotein</keyword>
<dbReference type="SMART" id="SM00285">
    <property type="entry name" value="PBD"/>
    <property type="match status" value="1"/>
</dbReference>
<evidence type="ECO:0000256" key="17">
    <source>
        <dbReference type="ARBA" id="ARBA00048679"/>
    </source>
</evidence>
<dbReference type="PROSITE" id="PS50219">
    <property type="entry name" value="CNH"/>
    <property type="match status" value="1"/>
</dbReference>
<evidence type="ECO:0000256" key="13">
    <source>
        <dbReference type="ARBA" id="ARBA00022833"/>
    </source>
</evidence>
<feature type="domain" description="AGC-kinase C-terminal" evidence="25">
    <location>
        <begin position="278"/>
        <end position="348"/>
    </location>
</feature>
<evidence type="ECO:0000256" key="1">
    <source>
        <dbReference type="ARBA" id="ARBA00001946"/>
    </source>
</evidence>
<evidence type="ECO:0000256" key="11">
    <source>
        <dbReference type="ARBA" id="ARBA00022771"/>
    </source>
</evidence>
<dbReference type="InterPro" id="IPR014930">
    <property type="entry name" value="Myotonic_dystrophy_kinase_coil"/>
</dbReference>
<proteinExistence type="inferred from homology"/>
<evidence type="ECO:0000256" key="2">
    <source>
        <dbReference type="ARBA" id="ARBA00004496"/>
    </source>
</evidence>
<dbReference type="InterPro" id="IPR046349">
    <property type="entry name" value="C1-like_sf"/>
</dbReference>
<feature type="compositionally biased region" description="Low complexity" evidence="19">
    <location>
        <begin position="1430"/>
        <end position="1440"/>
    </location>
</feature>
<dbReference type="Ensembl" id="ENSEBUT00000027788.1">
    <property type="protein sequence ID" value="ENSEBUP00000027212.1"/>
    <property type="gene ID" value="ENSEBUG00000016694.1"/>
</dbReference>
<feature type="domain" description="Protein kinase" evidence="21">
    <location>
        <begin position="1"/>
        <end position="277"/>
    </location>
</feature>
<evidence type="ECO:0000259" key="21">
    <source>
        <dbReference type="PROSITE" id="PS50011"/>
    </source>
</evidence>
<dbReference type="FunFam" id="2.30.29.30:FF:000242">
    <property type="entry name" value="serine/threonine-protein kinase MRCK gamma isoform X1"/>
    <property type="match status" value="1"/>
</dbReference>
<dbReference type="Pfam" id="PF08826">
    <property type="entry name" value="DMPK_coil"/>
    <property type="match status" value="1"/>
</dbReference>
<name>A0A8C4RC54_EPTBU</name>
<dbReference type="GO" id="GO:0008270">
    <property type="term" value="F:zinc ion binding"/>
    <property type="evidence" value="ECO:0007669"/>
    <property type="project" value="UniProtKB-KW"/>
</dbReference>
<dbReference type="InterPro" id="IPR001180">
    <property type="entry name" value="CNH_dom"/>
</dbReference>
<dbReference type="PROSITE" id="PS50003">
    <property type="entry name" value="PH_DOMAIN"/>
    <property type="match status" value="1"/>
</dbReference>
<sequence length="1492" mass="168780">HICVLDDCNGCSCPFHLQLSMSNFPFHFTCAVFCCSDGDIKIKFLFSITFKTTACFREERDVLVQGDSQWITTLHYAFQDENYLYLVMDYYVGGDLLTLLSKFEDRLPEDMAKFYIAEMVMAIDSIHQLQYVHRDIKPDNVLLDMNGHIRLADFGSCLKLQIDGTVQSSVAVGTPDYISPEILQAMEDGKGKYGPECDWWSLGVCMYEMLFGETPFYAESLVETYGKIMNHKERFQFPPSASEVSEEAKDLIRRLICSREQRFGRNGITDFKNHNFFGGIDWDNIRSCAAPYIPDVSSPTDTSNFDVDDDYLKNSEASPPTSHTAFSGLHLPFVGFTFTTSSCLSDRGTLKSVLEHESDGSVQRNLEDNVAGEVYERRIRSLEHEKQELIHKLHESSQTMQPVTFTSMDGPLSMSPVGKDLELKKLKEEIERLKMSRSGRTALIALITQIIESAFCCFFLGMQLESKVEDFQAEASKERKLRERSDQYCRQMEEELECLKQKQMGRSAGVSSLEHQQEMGRLRAEKDKLKLSLEEEIAKRDMQHTSEVKSLRKELQEAEAHQLALQKDVVALRERLEKSRKESQSEQDEAIVELKNKYEREKSRLVAENKKLNQEVDKLTNDGERLTCSLRQLEEEMRDLDDKKQSLTHWEAQITEIIQWVSDEKDARSYLQTLANKLNEDLDNLRSSSLGSKPVDTLWKTRRSQKVEMSARLELQSALDAEIRVKQSIQEELTRTKAVNITAEGKLHESEKSNKDLRREIEKLKKENEDLKCPERGNKIPWICPKAHSLMVKTFTSPTKCSQCRSLMVGLVRQGCACELCGFSSHVTCAEKAPQVCPIPPDQARKPYGIDPQKGIGTAFEGYVRIPKPTGVKKGWQRSYAIVSDFRLMLYESAEGKGAQPSVGVNQVFDMRDEDFSVSSVLASDVIHASRRDIPCIFRVTTTQLVSPRMKSCILILTENETEKDRWVNMLAELQRIIRRNKLKDRSVYQAREAYDSGLHYIKMTLTSTIIDHDRIALGTEDGFYVIEISKDVVVRVDDCKKVTQIELIPEAQLAAVIAGRNRHIRLYPWKALDGQELEPIKVVEAKNCQMMATGRFGALLLLCLATKRQLTCYELSAQGKARYRRACEVTLQNNVQWLAVMAEGICAGYQTGFCIFNLQGPLIQQEDPSLSFLMQNSLDALSAVDIGGATGVPSEYLLCFSTVGVFVDRNGRRSRQQELMWPAPPVSCCYNPPYLSVYSENAVDIFNVVTMEWIQTMPLKKVRPLNPQGSLNLLPTEPVRLVYFQNKHAEGDELHVPETSDNSRKQLIRTRSRRRFAYRVPEEEKINLRREMLRDPEKRSKLISGPTNFNHVAHMGPGDGMQMLKDLPMHTSMSILSILSISRSKMACALWLTPPPPPGSMAPNGSAGRRDGGATASGSSKKWPVASPSDGSLSSGGHELSSEQHGARGDSYSEREVSNLSPITSPPYPANKPCWGCLTCCRKGTALELTM</sequence>
<evidence type="ECO:0000256" key="4">
    <source>
        <dbReference type="ARBA" id="ARBA00012513"/>
    </source>
</evidence>
<dbReference type="Pfam" id="PF25346">
    <property type="entry name" value="PH_MRCK"/>
    <property type="match status" value="1"/>
</dbReference>
<dbReference type="Gene3D" id="1.10.510.10">
    <property type="entry name" value="Transferase(Phosphotransferase) domain 1"/>
    <property type="match status" value="1"/>
</dbReference>
<feature type="region of interest" description="Disordered" evidence="19">
    <location>
        <begin position="1393"/>
        <end position="1465"/>
    </location>
</feature>
<feature type="compositionally biased region" description="Basic and acidic residues" evidence="19">
    <location>
        <begin position="1441"/>
        <end position="1458"/>
    </location>
</feature>
<dbReference type="GO" id="GO:0004674">
    <property type="term" value="F:protein serine/threonine kinase activity"/>
    <property type="evidence" value="ECO:0007669"/>
    <property type="project" value="UniProtKB-KW"/>
</dbReference>
<dbReference type="FunFam" id="3.30.200.20:FF:001044">
    <property type="entry name" value="Serine/threonine-protein kinase MRCK beta"/>
    <property type="match status" value="1"/>
</dbReference>
<dbReference type="SMART" id="SM00109">
    <property type="entry name" value="C1"/>
    <property type="match status" value="1"/>
</dbReference>
<evidence type="ECO:0000256" key="14">
    <source>
        <dbReference type="ARBA" id="ARBA00022840"/>
    </source>
</evidence>
<comment type="similarity">
    <text evidence="3">Belongs to the protein kinase superfamily. AGC Ser/Thr protein kinase family. DMPK subfamily.</text>
</comment>
<dbReference type="PROSITE" id="PS50011">
    <property type="entry name" value="PROTEIN_KINASE_DOM"/>
    <property type="match status" value="1"/>
</dbReference>
<keyword evidence="10" id="KW-0547">Nucleotide-binding</keyword>
<dbReference type="InterPro" id="IPR000719">
    <property type="entry name" value="Prot_kinase_dom"/>
</dbReference>
<comment type="catalytic activity">
    <reaction evidence="16">
        <text>L-threonyl-[protein] + ATP = O-phospho-L-threonyl-[protein] + ADP + H(+)</text>
        <dbReference type="Rhea" id="RHEA:46608"/>
        <dbReference type="Rhea" id="RHEA-COMP:11060"/>
        <dbReference type="Rhea" id="RHEA-COMP:11605"/>
        <dbReference type="ChEBI" id="CHEBI:15378"/>
        <dbReference type="ChEBI" id="CHEBI:30013"/>
        <dbReference type="ChEBI" id="CHEBI:30616"/>
        <dbReference type="ChEBI" id="CHEBI:61977"/>
        <dbReference type="ChEBI" id="CHEBI:456216"/>
        <dbReference type="EC" id="2.7.11.1"/>
    </reaction>
</comment>
<keyword evidence="14" id="KW-0067">ATP-binding</keyword>
<dbReference type="GO" id="GO:0005524">
    <property type="term" value="F:ATP binding"/>
    <property type="evidence" value="ECO:0007669"/>
    <property type="project" value="UniProtKB-KW"/>
</dbReference>
<feature type="domain" description="PH" evidence="20">
    <location>
        <begin position="857"/>
        <end position="976"/>
    </location>
</feature>
<evidence type="ECO:0000259" key="24">
    <source>
        <dbReference type="PROSITE" id="PS50219"/>
    </source>
</evidence>
<dbReference type="Proteomes" id="UP000694388">
    <property type="component" value="Unplaced"/>
</dbReference>
<dbReference type="InterPro" id="IPR008271">
    <property type="entry name" value="Ser/Thr_kinase_AS"/>
</dbReference>
<dbReference type="InterPro" id="IPR001849">
    <property type="entry name" value="PH_domain"/>
</dbReference>
<comment type="subcellular location">
    <subcellularLocation>
        <location evidence="2">Cytoplasm</location>
    </subcellularLocation>
</comment>
<keyword evidence="13" id="KW-0862">Zinc</keyword>
<dbReference type="PANTHER" id="PTHR22988:SF79">
    <property type="entry name" value="LOW QUALITY PROTEIN: MYOTONIN-PROTEIN KINASE"/>
    <property type="match status" value="1"/>
</dbReference>
<keyword evidence="9" id="KW-0479">Metal-binding</keyword>
<dbReference type="InterPro" id="IPR000095">
    <property type="entry name" value="CRIB_dom"/>
</dbReference>
<evidence type="ECO:0000313" key="26">
    <source>
        <dbReference type="Ensembl" id="ENSEBUP00000027212.1"/>
    </source>
</evidence>
<dbReference type="PROSITE" id="PS50108">
    <property type="entry name" value="CRIB"/>
    <property type="match status" value="1"/>
</dbReference>
<dbReference type="Pfam" id="PF00780">
    <property type="entry name" value="CNH"/>
    <property type="match status" value="1"/>
</dbReference>
<dbReference type="SMART" id="SM00220">
    <property type="entry name" value="S_TKc"/>
    <property type="match status" value="1"/>
</dbReference>
<keyword evidence="8" id="KW-0808">Transferase</keyword>
<comment type="cofactor">
    <cofactor evidence="1">
        <name>Mg(2+)</name>
        <dbReference type="ChEBI" id="CHEBI:18420"/>
    </cofactor>
</comment>
<evidence type="ECO:0000256" key="3">
    <source>
        <dbReference type="ARBA" id="ARBA00005719"/>
    </source>
</evidence>
<protein>
    <recommendedName>
        <fullName evidence="4">non-specific serine/threonine protein kinase</fullName>
        <ecNumber evidence="4">2.7.11.1</ecNumber>
    </recommendedName>
</protein>
<reference evidence="26" key="2">
    <citation type="submission" date="2025-09" db="UniProtKB">
        <authorList>
            <consortium name="Ensembl"/>
        </authorList>
    </citation>
    <scope>IDENTIFICATION</scope>
</reference>
<comment type="catalytic activity">
    <reaction evidence="17">
        <text>L-seryl-[protein] + ATP = O-phospho-L-seryl-[protein] + ADP + H(+)</text>
        <dbReference type="Rhea" id="RHEA:17989"/>
        <dbReference type="Rhea" id="RHEA-COMP:9863"/>
        <dbReference type="Rhea" id="RHEA-COMP:11604"/>
        <dbReference type="ChEBI" id="CHEBI:15378"/>
        <dbReference type="ChEBI" id="CHEBI:29999"/>
        <dbReference type="ChEBI" id="CHEBI:30616"/>
        <dbReference type="ChEBI" id="CHEBI:83421"/>
        <dbReference type="ChEBI" id="CHEBI:456216"/>
        <dbReference type="EC" id="2.7.11.1"/>
    </reaction>
</comment>
<dbReference type="SMART" id="SM00133">
    <property type="entry name" value="S_TK_X"/>
    <property type="match status" value="1"/>
</dbReference>
<dbReference type="Pfam" id="PF00130">
    <property type="entry name" value="C1_1"/>
    <property type="match status" value="1"/>
</dbReference>
<dbReference type="PROSITE" id="PS00108">
    <property type="entry name" value="PROTEIN_KINASE_ST"/>
    <property type="match status" value="1"/>
</dbReference>
<feature type="coiled-coil region" evidence="18">
    <location>
        <begin position="372"/>
        <end position="399"/>
    </location>
</feature>
<evidence type="ECO:0000256" key="12">
    <source>
        <dbReference type="ARBA" id="ARBA00022777"/>
    </source>
</evidence>